<keyword evidence="1" id="KW-0677">Repeat</keyword>
<feature type="domain" description="Teneurin-like YD-shell" evidence="2">
    <location>
        <begin position="48"/>
        <end position="122"/>
    </location>
</feature>
<dbReference type="NCBIfam" id="TIGR01643">
    <property type="entry name" value="YD_repeat_2x"/>
    <property type="match status" value="2"/>
</dbReference>
<accession>A0A656AXF4</accession>
<dbReference type="EMBL" id="CWQY01000109">
    <property type="protein sequence ID" value="CSD48627.1"/>
    <property type="molecule type" value="Genomic_DNA"/>
</dbReference>
<evidence type="ECO:0000313" key="4">
    <source>
        <dbReference type="Proteomes" id="UP000041770"/>
    </source>
</evidence>
<dbReference type="Gene3D" id="2.180.10.10">
    <property type="entry name" value="RHS repeat-associated core"/>
    <property type="match status" value="2"/>
</dbReference>
<name>A0A656AXF4_VIBCL</name>
<protein>
    <submittedName>
        <fullName evidence="3">YD repeat (Two copies)</fullName>
    </submittedName>
</protein>
<organism evidence="3 4">
    <name type="scientific">Vibrio cholerae</name>
    <dbReference type="NCBI Taxonomy" id="666"/>
    <lineage>
        <taxon>Bacteria</taxon>
        <taxon>Pseudomonadati</taxon>
        <taxon>Pseudomonadota</taxon>
        <taxon>Gammaproteobacteria</taxon>
        <taxon>Vibrionales</taxon>
        <taxon>Vibrionaceae</taxon>
        <taxon>Vibrio</taxon>
    </lineage>
</organism>
<dbReference type="Pfam" id="PF25023">
    <property type="entry name" value="TEN_YD-shell"/>
    <property type="match status" value="1"/>
</dbReference>
<proteinExistence type="predicted"/>
<evidence type="ECO:0000256" key="1">
    <source>
        <dbReference type="ARBA" id="ARBA00022737"/>
    </source>
</evidence>
<evidence type="ECO:0000313" key="3">
    <source>
        <dbReference type="EMBL" id="CSD48627.1"/>
    </source>
</evidence>
<sequence length="216" mass="23517">MATRKTAKGQTTSYSYDALNRIIEASSGVAGESPILYGYDEATSPYGMGRLTSVDDGNGVRRYGYTPEGWLAYETWETHGQSLTTQYQYDGAGLITKITYPSGREVSYTRDLAGDVIEVATTQAGTTTSLASQIERAPFGPVTSMVRWNGISESRSLDLNYRVTGIDATRVHSLVYRYTPDSLISAIDDNLGSSQKTESMVTPVFATPILTTSWLA</sequence>
<dbReference type="InterPro" id="IPR056823">
    <property type="entry name" value="TEN-like_YD-shell"/>
</dbReference>
<reference evidence="3 4" key="1">
    <citation type="submission" date="2015-07" db="EMBL/GenBank/DDBJ databases">
        <authorList>
            <consortium name="Pathogen Informatics"/>
        </authorList>
    </citation>
    <scope>NUCLEOTIDE SEQUENCE [LARGE SCALE GENOMIC DNA]</scope>
    <source>
        <strain evidence="3 4">A316</strain>
    </source>
</reference>
<dbReference type="Proteomes" id="UP000041770">
    <property type="component" value="Unassembled WGS sequence"/>
</dbReference>
<dbReference type="AlphaFoldDB" id="A0A656AXF4"/>
<dbReference type="InterPro" id="IPR006530">
    <property type="entry name" value="YD"/>
</dbReference>
<evidence type="ECO:0000259" key="2">
    <source>
        <dbReference type="Pfam" id="PF25023"/>
    </source>
</evidence>
<gene>
    <name evidence="3" type="ORF">ERS013200_04266</name>
</gene>